<dbReference type="FunFam" id="1.20.1580.10:FF:000002">
    <property type="entry name" value="UvrABC system protein A"/>
    <property type="match status" value="1"/>
</dbReference>
<keyword evidence="8 17" id="KW-0863">Zinc-finger</keyword>
<reference evidence="19 20" key="1">
    <citation type="journal article" date="2015" name="Nature">
        <title>rRNA introns, odd ribosomes, and small enigmatic genomes across a large radiation of phyla.</title>
        <authorList>
            <person name="Brown C.T."/>
            <person name="Hug L.A."/>
            <person name="Thomas B.C."/>
            <person name="Sharon I."/>
            <person name="Castelle C.J."/>
            <person name="Singh A."/>
            <person name="Wilkins M.J."/>
            <person name="Williams K.H."/>
            <person name="Banfield J.F."/>
        </authorList>
    </citation>
    <scope>NUCLEOTIDE SEQUENCE [LARGE SCALE GENOMIC DNA]</scope>
</reference>
<evidence type="ECO:0000256" key="12">
    <source>
        <dbReference type="ARBA" id="ARBA00023125"/>
    </source>
</evidence>
<evidence type="ECO:0000256" key="8">
    <source>
        <dbReference type="ARBA" id="ARBA00022771"/>
    </source>
</evidence>
<dbReference type="GO" id="GO:0005737">
    <property type="term" value="C:cytoplasm"/>
    <property type="evidence" value="ECO:0007669"/>
    <property type="project" value="UniProtKB-SubCell"/>
</dbReference>
<keyword evidence="17" id="KW-0742">SOS response</keyword>
<keyword evidence="13 17" id="KW-0234">DNA repair</keyword>
<evidence type="ECO:0000256" key="17">
    <source>
        <dbReference type="HAMAP-Rule" id="MF_00205"/>
    </source>
</evidence>
<evidence type="ECO:0000256" key="13">
    <source>
        <dbReference type="ARBA" id="ARBA00023204"/>
    </source>
</evidence>
<dbReference type="GO" id="GO:0003677">
    <property type="term" value="F:DNA binding"/>
    <property type="evidence" value="ECO:0007669"/>
    <property type="project" value="UniProtKB-UniRule"/>
</dbReference>
<dbReference type="Proteomes" id="UP000033977">
    <property type="component" value="Unassembled WGS sequence"/>
</dbReference>
<dbReference type="HAMAP" id="MF_00205">
    <property type="entry name" value="UvrA"/>
    <property type="match status" value="1"/>
</dbReference>
<dbReference type="Pfam" id="PF17755">
    <property type="entry name" value="UvrA_DNA-bind"/>
    <property type="match status" value="1"/>
</dbReference>
<feature type="binding site" evidence="17">
    <location>
        <begin position="662"/>
        <end position="669"/>
    </location>
    <ligand>
        <name>ATP</name>
        <dbReference type="ChEBI" id="CHEBI:30616"/>
    </ligand>
</feature>
<evidence type="ECO:0000256" key="5">
    <source>
        <dbReference type="ARBA" id="ARBA00022741"/>
    </source>
</evidence>
<evidence type="ECO:0000256" key="6">
    <source>
        <dbReference type="ARBA" id="ARBA00022763"/>
    </source>
</evidence>
<keyword evidence="4 17" id="KW-0677">Repeat</keyword>
<dbReference type="InterPro" id="IPR013815">
    <property type="entry name" value="ATP_grasp_subdomain_1"/>
</dbReference>
<dbReference type="InterPro" id="IPR027417">
    <property type="entry name" value="P-loop_NTPase"/>
</dbReference>
<comment type="subcellular location">
    <subcellularLocation>
        <location evidence="1 17">Cytoplasm</location>
    </subcellularLocation>
</comment>
<evidence type="ECO:0000256" key="15">
    <source>
        <dbReference type="ARBA" id="ARBA00039316"/>
    </source>
</evidence>
<dbReference type="InterPro" id="IPR041552">
    <property type="entry name" value="UvrA_DNA-bd"/>
</dbReference>
<dbReference type="Gene3D" id="3.30.1490.20">
    <property type="entry name" value="ATP-grasp fold, A domain"/>
    <property type="match status" value="1"/>
</dbReference>
<evidence type="ECO:0000256" key="9">
    <source>
        <dbReference type="ARBA" id="ARBA00022833"/>
    </source>
</evidence>
<dbReference type="NCBIfam" id="NF001503">
    <property type="entry name" value="PRK00349.1"/>
    <property type="match status" value="1"/>
</dbReference>
<sequence>MPGESYIKIRGAKVHNLKNIDLDIPKNKLVVITGLSGSGKSSLAFDTIYAEAERRFVESLSSYARQFLGVKEKPDVEAISGLSPAIAIDQKSVTKNPRSTVGTITEIYDYLRILFARAGVPHCPNCGKKIGKQSTDEILKHILKLKNGAHISVLAPVVRGKKGEHKSIFAEIKRGGFLRVRIDGDTMRVAEAEEKTLNPKKAHNIEVVVDRLVIDKELDRPRLRESLETALKIGKGLVLINHHTKDFGVGVNDQLFSEHFACPDCGISLPEIEPRLFSFNSPYGACQHCTGLGSTLEVEPELVIPNKNLTLAEGAIRPWATASHKVGRQSWYWWILSDLAERHNFSLNAPFGKLPASIQKIILHGDSPRSSSVFPRGEESKFEGVIENLKRRWKETESEWTREEIEKYMRVEQCPVCMGRRLKPEALSITYSGKNISEISAMTIFDAREFFAPPSLKSDFKSSKKSDFFPVGGAAFKPLLKEILRRLEFLLEVGLDYLTIDRESTTLAGGEAQRVRLATQIGSSLTGVIYVLDEPSIGLHSRDHARLIKTLKDLRDLGNTVLVVEHDAETMREADWIIDLGPGAGKHGGKVIFEGEHRELLKAKTLTGEYLSGKREVRATAPSLKSDFFSGATNLFIKGASEHNLKNIDVKIPLGKFVVVSGVSGSGKSSLISDILAKALLKYFYGAKEEPGQHKKIEGLENIDKAVLVDQSPIGRTPRSNPATYTGMFSFMREIYARTVEARARGYKSGRFSFNVKGGRCEVCEGQGVKKIEMYFLPDIYVECEECRGKRYNKEALEILYQNKNIADVLDLSVEEAHQFFKDIPQIDQRLKTLVDVGLGYMKLGQPATTLSGGEAQRVKLAFELSKKATGRTLYILDEPTTGLHFDDIQKLLNILRALVDKGNSVVVIEHNMDVLKNADHIIDMGPEGGGGGGEIIAEGIPKEIAAHKKSHTGAWLKRVLA</sequence>
<dbReference type="PANTHER" id="PTHR43152:SF3">
    <property type="entry name" value="UVRABC SYSTEM PROTEIN A"/>
    <property type="match status" value="1"/>
</dbReference>
<dbReference type="GO" id="GO:0006289">
    <property type="term" value="P:nucleotide-excision repair"/>
    <property type="evidence" value="ECO:0007669"/>
    <property type="project" value="UniProtKB-UniRule"/>
</dbReference>
<evidence type="ECO:0000313" key="20">
    <source>
        <dbReference type="Proteomes" id="UP000033977"/>
    </source>
</evidence>
<keyword evidence="6 17" id="KW-0227">DNA damage</keyword>
<dbReference type="CDD" id="cd03271">
    <property type="entry name" value="ABC_UvrA_II"/>
    <property type="match status" value="1"/>
</dbReference>
<comment type="subunit">
    <text evidence="17">Forms a heterotetramer with UvrB during the search for lesions.</text>
</comment>
<dbReference type="GO" id="GO:0016887">
    <property type="term" value="F:ATP hydrolysis activity"/>
    <property type="evidence" value="ECO:0007669"/>
    <property type="project" value="InterPro"/>
</dbReference>
<proteinExistence type="inferred from homology"/>
<feature type="domain" description="ABC transporter" evidence="18">
    <location>
        <begin position="630"/>
        <end position="958"/>
    </location>
</feature>
<organism evidence="19 20">
    <name type="scientific">Candidatus Giovannonibacteria bacterium GW2011_GWB1_44_23</name>
    <dbReference type="NCBI Taxonomy" id="1618652"/>
    <lineage>
        <taxon>Bacteria</taxon>
        <taxon>Candidatus Giovannoniibacteriota</taxon>
    </lineage>
</organism>
<evidence type="ECO:0000256" key="3">
    <source>
        <dbReference type="ARBA" id="ARBA00022723"/>
    </source>
</evidence>
<feature type="binding site" evidence="17">
    <location>
        <begin position="34"/>
        <end position="41"/>
    </location>
    <ligand>
        <name>ATP</name>
        <dbReference type="ChEBI" id="CHEBI:30616"/>
    </ligand>
</feature>
<evidence type="ECO:0000256" key="2">
    <source>
        <dbReference type="ARBA" id="ARBA00022490"/>
    </source>
</evidence>
<gene>
    <name evidence="17" type="primary">uvrA</name>
    <name evidence="19" type="ORF">UW49_C0008G0014</name>
</gene>
<keyword evidence="9 17" id="KW-0862">Zinc</keyword>
<dbReference type="GO" id="GO:0005524">
    <property type="term" value="F:ATP binding"/>
    <property type="evidence" value="ECO:0007669"/>
    <property type="project" value="UniProtKB-UniRule"/>
</dbReference>
<comment type="function">
    <text evidence="17">The UvrABC repair system catalyzes the recognition and processing of DNA lesions. UvrA is an ATPase and a DNA-binding protein. A damage recognition complex composed of 2 UvrA and 2 UvrB subunits scans DNA for abnormalities. When the presence of a lesion has been verified by UvrB, the UvrA molecules dissociate.</text>
</comment>
<dbReference type="GO" id="GO:0008270">
    <property type="term" value="F:zinc ion binding"/>
    <property type="evidence" value="ECO:0007669"/>
    <property type="project" value="UniProtKB-UniRule"/>
</dbReference>
<feature type="domain" description="ABC transporter" evidence="18">
    <location>
        <begin position="304"/>
        <end position="607"/>
    </location>
</feature>
<dbReference type="InterPro" id="IPR017871">
    <property type="entry name" value="ABC_transporter-like_CS"/>
</dbReference>
<comment type="caution">
    <text evidence="19">The sequence shown here is derived from an EMBL/GenBank/DDBJ whole genome shotgun (WGS) entry which is preliminary data.</text>
</comment>
<dbReference type="Gene3D" id="3.40.50.300">
    <property type="entry name" value="P-loop containing nucleotide triphosphate hydrolases"/>
    <property type="match status" value="2"/>
</dbReference>
<dbReference type="PROSITE" id="PS00211">
    <property type="entry name" value="ABC_TRANSPORTER_1"/>
    <property type="match status" value="1"/>
</dbReference>
<keyword evidence="12 17" id="KW-0238">DNA-binding</keyword>
<dbReference type="PROSITE" id="PS50893">
    <property type="entry name" value="ABC_TRANSPORTER_2"/>
    <property type="match status" value="2"/>
</dbReference>
<dbReference type="Pfam" id="PF17760">
    <property type="entry name" value="UvrA_inter"/>
    <property type="match status" value="1"/>
</dbReference>
<evidence type="ECO:0000256" key="4">
    <source>
        <dbReference type="ARBA" id="ARBA00022737"/>
    </source>
</evidence>
<dbReference type="SUPFAM" id="SSF52540">
    <property type="entry name" value="P-loop containing nucleoside triphosphate hydrolases"/>
    <property type="match status" value="2"/>
</dbReference>
<evidence type="ECO:0000256" key="14">
    <source>
        <dbReference type="ARBA" id="ARBA00038000"/>
    </source>
</evidence>
<dbReference type="InterPro" id="IPR004602">
    <property type="entry name" value="UvrA"/>
</dbReference>
<evidence type="ECO:0000256" key="1">
    <source>
        <dbReference type="ARBA" id="ARBA00004496"/>
    </source>
</evidence>
<dbReference type="Gene3D" id="1.20.1580.10">
    <property type="entry name" value="ABC transporter ATPase like domain"/>
    <property type="match status" value="2"/>
</dbReference>
<evidence type="ECO:0000256" key="16">
    <source>
        <dbReference type="ARBA" id="ARBA00042156"/>
    </source>
</evidence>
<keyword evidence="11 17" id="KW-0267">Excision nuclease</keyword>
<keyword evidence="5 17" id="KW-0547">Nucleotide-binding</keyword>
<dbReference type="EMBL" id="LCIN01000008">
    <property type="protein sequence ID" value="KKT57052.1"/>
    <property type="molecule type" value="Genomic_DNA"/>
</dbReference>
<dbReference type="PATRIC" id="fig|1618652.3.peg.604"/>
<dbReference type="GO" id="GO:0009381">
    <property type="term" value="F:excinuclease ABC activity"/>
    <property type="evidence" value="ECO:0007669"/>
    <property type="project" value="UniProtKB-UniRule"/>
</dbReference>
<evidence type="ECO:0000256" key="7">
    <source>
        <dbReference type="ARBA" id="ARBA00022769"/>
    </source>
</evidence>
<feature type="zinc finger region" description="C4-type" evidence="17">
    <location>
        <begin position="761"/>
        <end position="787"/>
    </location>
</feature>
<keyword evidence="10 17" id="KW-0067">ATP-binding</keyword>
<dbReference type="GO" id="GO:0009380">
    <property type="term" value="C:excinuclease repair complex"/>
    <property type="evidence" value="ECO:0007669"/>
    <property type="project" value="InterPro"/>
</dbReference>
<dbReference type="NCBIfam" id="TIGR00630">
    <property type="entry name" value="uvra"/>
    <property type="match status" value="1"/>
</dbReference>
<dbReference type="PANTHER" id="PTHR43152">
    <property type="entry name" value="UVRABC SYSTEM PROTEIN A"/>
    <property type="match status" value="1"/>
</dbReference>
<dbReference type="GO" id="GO:0009432">
    <property type="term" value="P:SOS response"/>
    <property type="evidence" value="ECO:0007669"/>
    <property type="project" value="UniProtKB-UniRule"/>
</dbReference>
<evidence type="ECO:0000256" key="10">
    <source>
        <dbReference type="ARBA" id="ARBA00022840"/>
    </source>
</evidence>
<dbReference type="Gene3D" id="1.10.8.280">
    <property type="entry name" value="ABC transporter ATPase domain-like"/>
    <property type="match status" value="1"/>
</dbReference>
<keyword evidence="2 17" id="KW-0963">Cytoplasm</keyword>
<dbReference type="InterPro" id="IPR041102">
    <property type="entry name" value="UvrA_inter"/>
</dbReference>
<evidence type="ECO:0000256" key="11">
    <source>
        <dbReference type="ARBA" id="ARBA00022881"/>
    </source>
</evidence>
<keyword evidence="3 17" id="KW-0479">Metal-binding</keyword>
<name>A0A0G1KL78_9BACT</name>
<feature type="zinc finger region" description="C4-type" evidence="17">
    <location>
        <begin position="262"/>
        <end position="289"/>
    </location>
</feature>
<evidence type="ECO:0000259" key="18">
    <source>
        <dbReference type="PROSITE" id="PS50893"/>
    </source>
</evidence>
<dbReference type="AlphaFoldDB" id="A0A0G1KL78"/>
<keyword evidence="7 17" id="KW-0228">DNA excision</keyword>
<protein>
    <recommendedName>
        <fullName evidence="15 17">UvrABC system protein A</fullName>
        <shortName evidence="17">UvrA protein</shortName>
    </recommendedName>
    <alternativeName>
        <fullName evidence="16 17">Excinuclease ABC subunit A</fullName>
    </alternativeName>
</protein>
<comment type="similarity">
    <text evidence="14 17">Belongs to the ABC transporter superfamily. UvrA family.</text>
</comment>
<accession>A0A0G1KL78</accession>
<evidence type="ECO:0000313" key="19">
    <source>
        <dbReference type="EMBL" id="KKT57052.1"/>
    </source>
</evidence>
<dbReference type="InterPro" id="IPR003439">
    <property type="entry name" value="ABC_transporter-like_ATP-bd"/>
</dbReference>